<keyword evidence="3" id="KW-0052">Apoplast</keyword>
<dbReference type="SUPFAM" id="SSF51182">
    <property type="entry name" value="RmlC-like cupins"/>
    <property type="match status" value="1"/>
</dbReference>
<reference evidence="12 13" key="1">
    <citation type="submission" date="2021-09" db="EMBL/GenBank/DDBJ databases">
        <title>Genomic insights and catalytic innovation underlie evolution of tropane alkaloids biosynthesis.</title>
        <authorList>
            <person name="Wang Y.-J."/>
            <person name="Tian T."/>
            <person name="Huang J.-P."/>
            <person name="Huang S.-X."/>
        </authorList>
    </citation>
    <scope>NUCLEOTIDE SEQUENCE [LARGE SCALE GENOMIC DNA]</scope>
    <source>
        <strain evidence="12">KIB-2018</strain>
        <tissue evidence="12">Leaf</tissue>
    </source>
</reference>
<organism evidence="12 13">
    <name type="scientific">Erythroxylum novogranatense</name>
    <dbReference type="NCBI Taxonomy" id="1862640"/>
    <lineage>
        <taxon>Eukaryota</taxon>
        <taxon>Viridiplantae</taxon>
        <taxon>Streptophyta</taxon>
        <taxon>Embryophyta</taxon>
        <taxon>Tracheophyta</taxon>
        <taxon>Spermatophyta</taxon>
        <taxon>Magnoliopsida</taxon>
        <taxon>eudicotyledons</taxon>
        <taxon>Gunneridae</taxon>
        <taxon>Pentapetalae</taxon>
        <taxon>rosids</taxon>
        <taxon>fabids</taxon>
        <taxon>Malpighiales</taxon>
        <taxon>Erythroxylaceae</taxon>
        <taxon>Erythroxylum</taxon>
    </lineage>
</organism>
<comment type="caution">
    <text evidence="12">The sequence shown here is derived from an EMBL/GenBank/DDBJ whole genome shotgun (WGS) entry which is preliminary data.</text>
</comment>
<evidence type="ECO:0000256" key="9">
    <source>
        <dbReference type="PIRSR" id="PIRSR601929-2"/>
    </source>
</evidence>
<feature type="binding site" evidence="8">
    <location>
        <position position="103"/>
    </location>
    <ligand>
        <name>oxalate</name>
        <dbReference type="ChEBI" id="CHEBI:30623"/>
    </ligand>
</feature>
<feature type="binding site" evidence="9">
    <location>
        <position position="101"/>
    </location>
    <ligand>
        <name>Mn(2+)</name>
        <dbReference type="ChEBI" id="CHEBI:29035"/>
    </ligand>
</feature>
<dbReference type="EMBL" id="JAIWQS010000009">
    <property type="protein sequence ID" value="KAJ8754474.1"/>
    <property type="molecule type" value="Genomic_DNA"/>
</dbReference>
<gene>
    <name evidence="12" type="ORF">K2173_005635</name>
</gene>
<dbReference type="AlphaFoldDB" id="A0AAV8SR45"/>
<dbReference type="InterPro" id="IPR014710">
    <property type="entry name" value="RmlC-like_jellyroll"/>
</dbReference>
<evidence type="ECO:0000256" key="5">
    <source>
        <dbReference type="ARBA" id="ARBA00022723"/>
    </source>
</evidence>
<evidence type="ECO:0000256" key="4">
    <source>
        <dbReference type="ARBA" id="ARBA00022525"/>
    </source>
</evidence>
<evidence type="ECO:0000313" key="12">
    <source>
        <dbReference type="EMBL" id="KAJ8754474.1"/>
    </source>
</evidence>
<evidence type="ECO:0000256" key="8">
    <source>
        <dbReference type="PIRSR" id="PIRSR601929-1"/>
    </source>
</evidence>
<accession>A0AAV8SR45</accession>
<keyword evidence="13" id="KW-1185">Reference proteome</keyword>
<dbReference type="CDD" id="cd02241">
    <property type="entry name" value="cupin_OxOx"/>
    <property type="match status" value="1"/>
</dbReference>
<feature type="binding site" evidence="8">
    <location>
        <position position="98"/>
    </location>
    <ligand>
        <name>oxalate</name>
        <dbReference type="ChEBI" id="CHEBI:30623"/>
    </ligand>
</feature>
<feature type="binding site" evidence="9">
    <location>
        <position position="103"/>
    </location>
    <ligand>
        <name>Mn(2+)</name>
        <dbReference type="ChEBI" id="CHEBI:29035"/>
    </ligand>
</feature>
<dbReference type="SMART" id="SM00835">
    <property type="entry name" value="Cupin_1"/>
    <property type="match status" value="1"/>
</dbReference>
<evidence type="ECO:0000256" key="3">
    <source>
        <dbReference type="ARBA" id="ARBA00022523"/>
    </source>
</evidence>
<protein>
    <recommendedName>
        <fullName evidence="11">Cupin type-1 domain-containing protein</fullName>
    </recommendedName>
</protein>
<keyword evidence="10" id="KW-0732">Signal</keyword>
<feature type="signal peptide" evidence="10">
    <location>
        <begin position="1"/>
        <end position="27"/>
    </location>
</feature>
<comment type="subcellular location">
    <subcellularLocation>
        <location evidence="1">Secreted</location>
        <location evidence="1">Extracellular space</location>
        <location evidence="1">Apoplast</location>
    </subcellularLocation>
</comment>
<feature type="chain" id="PRO_5043350446" description="Cupin type-1 domain-containing protein" evidence="10">
    <location>
        <begin position="28"/>
        <end position="182"/>
    </location>
</feature>
<dbReference type="InterPro" id="IPR011051">
    <property type="entry name" value="RmlC_Cupin_sf"/>
</dbReference>
<dbReference type="GO" id="GO:0048046">
    <property type="term" value="C:apoplast"/>
    <property type="evidence" value="ECO:0007669"/>
    <property type="project" value="UniProtKB-SubCell"/>
</dbReference>
<dbReference type="PANTHER" id="PTHR31238">
    <property type="entry name" value="GERMIN-LIKE PROTEIN SUBFAMILY 3 MEMBER 3"/>
    <property type="match status" value="1"/>
</dbReference>
<feature type="binding site" evidence="9">
    <location>
        <position position="108"/>
    </location>
    <ligand>
        <name>Mn(2+)</name>
        <dbReference type="ChEBI" id="CHEBI:29035"/>
    </ligand>
</feature>
<dbReference type="InterPro" id="IPR001929">
    <property type="entry name" value="Germin"/>
</dbReference>
<sequence>MALSTILYNFLLKLALTFACFQIAVSGDPDILSDFLVPPNVPIPVNASFFTYTDTRALANDKPPANFTVTKATMAEFPTLNGQSISYAVLQFPAGTENPPHTHPRSAELLFLLEGSLEVGFVETSNTLFNPATALSAFGSASAGTVSLPNTLFATNIDDVTLAKAFKTDVLGSAGVFCKKEK</sequence>
<keyword evidence="6" id="KW-0325">Glycoprotein</keyword>
<feature type="binding site" evidence="8">
    <location>
        <position position="108"/>
    </location>
    <ligand>
        <name>oxalate</name>
        <dbReference type="ChEBI" id="CHEBI:30623"/>
    </ligand>
</feature>
<dbReference type="Proteomes" id="UP001159364">
    <property type="component" value="Linkage Group LG09"/>
</dbReference>
<dbReference type="GO" id="GO:0030145">
    <property type="term" value="F:manganese ion binding"/>
    <property type="evidence" value="ECO:0007669"/>
    <property type="project" value="InterPro"/>
</dbReference>
<evidence type="ECO:0000256" key="1">
    <source>
        <dbReference type="ARBA" id="ARBA00004271"/>
    </source>
</evidence>
<dbReference type="Pfam" id="PF00190">
    <property type="entry name" value="Cupin_1"/>
    <property type="match status" value="1"/>
</dbReference>
<evidence type="ECO:0000256" key="10">
    <source>
        <dbReference type="SAM" id="SignalP"/>
    </source>
</evidence>
<feature type="domain" description="Cupin type-1" evidence="11">
    <location>
        <begin position="56"/>
        <end position="174"/>
    </location>
</feature>
<name>A0AAV8SR45_9ROSI</name>
<proteinExistence type="inferred from homology"/>
<comment type="similarity">
    <text evidence="2">Belongs to the germin family.</text>
</comment>
<evidence type="ECO:0000259" key="11">
    <source>
        <dbReference type="SMART" id="SM00835"/>
    </source>
</evidence>
<evidence type="ECO:0000256" key="2">
    <source>
        <dbReference type="ARBA" id="ARBA00007456"/>
    </source>
</evidence>
<evidence type="ECO:0000313" key="13">
    <source>
        <dbReference type="Proteomes" id="UP001159364"/>
    </source>
</evidence>
<keyword evidence="4" id="KW-0964">Secreted</keyword>
<dbReference type="Gene3D" id="2.60.120.10">
    <property type="entry name" value="Jelly Rolls"/>
    <property type="match status" value="2"/>
</dbReference>
<keyword evidence="7 8" id="KW-0464">Manganese</keyword>
<dbReference type="InterPro" id="IPR006045">
    <property type="entry name" value="Cupin_1"/>
</dbReference>
<keyword evidence="5 8" id="KW-0479">Metal-binding</keyword>
<evidence type="ECO:0000256" key="7">
    <source>
        <dbReference type="ARBA" id="ARBA00023211"/>
    </source>
</evidence>
<evidence type="ECO:0000256" key="6">
    <source>
        <dbReference type="ARBA" id="ARBA00023180"/>
    </source>
</evidence>